<dbReference type="InterPro" id="IPR011989">
    <property type="entry name" value="ARM-like"/>
</dbReference>
<evidence type="ECO:0000256" key="1">
    <source>
        <dbReference type="ARBA" id="ARBA00022737"/>
    </source>
</evidence>
<keyword evidence="2" id="KW-0647">Proteasome</keyword>
<proteinExistence type="predicted"/>
<dbReference type="SUPFAM" id="SSF48371">
    <property type="entry name" value="ARM repeat"/>
    <property type="match status" value="1"/>
</dbReference>
<sequence>MDAYVFIGCRTPEQVPNVVSLLAESYNPHVRYGAAMALGISCAGTGNKDALSLLEPMANDSVNYVRQGVLIASALILIQQNENTCPKVKHFRDLYTKIIVDKHEDVMAKYGAIIAQGILDAGL</sequence>
<evidence type="ECO:0000256" key="2">
    <source>
        <dbReference type="ARBA" id="ARBA00022942"/>
    </source>
</evidence>
<dbReference type="PANTHER" id="PTHR10943">
    <property type="entry name" value="26S PROTEASOME NON-ATPASE REGULATORY SUBUNIT"/>
    <property type="match status" value="1"/>
</dbReference>
<name>A0ABM1EPP1_PRICU</name>
<keyword evidence="1" id="KW-0677">Repeat</keyword>
<keyword evidence="3" id="KW-1185">Reference proteome</keyword>
<dbReference type="GeneID" id="106814362"/>
<dbReference type="Pfam" id="PF01851">
    <property type="entry name" value="PC_rep"/>
    <property type="match status" value="1"/>
</dbReference>
<protein>
    <submittedName>
        <fullName evidence="4">26S proteasome non-ATPase regulatory subunit 1-like</fullName>
    </submittedName>
</protein>
<reference evidence="4" key="1">
    <citation type="submission" date="2025-08" db="UniProtKB">
        <authorList>
            <consortium name="RefSeq"/>
        </authorList>
    </citation>
    <scope>IDENTIFICATION</scope>
</reference>
<dbReference type="InterPro" id="IPR002015">
    <property type="entry name" value="Proteasome/cyclosome_rpt"/>
</dbReference>
<organism evidence="3 4">
    <name type="scientific">Priapulus caudatus</name>
    <name type="common">Priapulid worm</name>
    <dbReference type="NCBI Taxonomy" id="37621"/>
    <lineage>
        <taxon>Eukaryota</taxon>
        <taxon>Metazoa</taxon>
        <taxon>Ecdysozoa</taxon>
        <taxon>Scalidophora</taxon>
        <taxon>Priapulida</taxon>
        <taxon>Priapulimorpha</taxon>
        <taxon>Priapulimorphida</taxon>
        <taxon>Priapulidae</taxon>
        <taxon>Priapulus</taxon>
    </lineage>
</organism>
<accession>A0ABM1EPP1</accession>
<dbReference type="InterPro" id="IPR016024">
    <property type="entry name" value="ARM-type_fold"/>
</dbReference>
<dbReference type="Gene3D" id="1.25.10.10">
    <property type="entry name" value="Leucine-rich Repeat Variant"/>
    <property type="match status" value="1"/>
</dbReference>
<dbReference type="PANTHER" id="PTHR10943:SF2">
    <property type="entry name" value="26S PROTEASOME NON-ATPASE REGULATORY SUBUNIT 1"/>
    <property type="match status" value="1"/>
</dbReference>
<evidence type="ECO:0000313" key="3">
    <source>
        <dbReference type="Proteomes" id="UP000695022"/>
    </source>
</evidence>
<dbReference type="Proteomes" id="UP000695022">
    <property type="component" value="Unplaced"/>
</dbReference>
<evidence type="ECO:0000313" key="4">
    <source>
        <dbReference type="RefSeq" id="XP_014674162.1"/>
    </source>
</evidence>
<dbReference type="RefSeq" id="XP_014674162.1">
    <property type="nucleotide sequence ID" value="XM_014818676.1"/>
</dbReference>
<gene>
    <name evidence="4" type="primary">LOC106814362</name>
</gene>